<dbReference type="AlphaFoldDB" id="A0A2P2P3I9"/>
<protein>
    <submittedName>
        <fullName evidence="1">Uncharacterized protein</fullName>
    </submittedName>
</protein>
<proteinExistence type="predicted"/>
<reference evidence="1" key="1">
    <citation type="submission" date="2018-02" db="EMBL/GenBank/DDBJ databases">
        <title>Rhizophora mucronata_Transcriptome.</title>
        <authorList>
            <person name="Meera S.P."/>
            <person name="Sreeshan A."/>
            <person name="Augustine A."/>
        </authorList>
    </citation>
    <scope>NUCLEOTIDE SEQUENCE</scope>
    <source>
        <tissue evidence="1">Leaf</tissue>
    </source>
</reference>
<name>A0A2P2P3I9_RHIMU</name>
<organism evidence="1">
    <name type="scientific">Rhizophora mucronata</name>
    <name type="common">Asiatic mangrove</name>
    <dbReference type="NCBI Taxonomy" id="61149"/>
    <lineage>
        <taxon>Eukaryota</taxon>
        <taxon>Viridiplantae</taxon>
        <taxon>Streptophyta</taxon>
        <taxon>Embryophyta</taxon>
        <taxon>Tracheophyta</taxon>
        <taxon>Spermatophyta</taxon>
        <taxon>Magnoliopsida</taxon>
        <taxon>eudicotyledons</taxon>
        <taxon>Gunneridae</taxon>
        <taxon>Pentapetalae</taxon>
        <taxon>rosids</taxon>
        <taxon>fabids</taxon>
        <taxon>Malpighiales</taxon>
        <taxon>Rhizophoraceae</taxon>
        <taxon>Rhizophora</taxon>
    </lineage>
</organism>
<accession>A0A2P2P3I9</accession>
<evidence type="ECO:0000313" key="1">
    <source>
        <dbReference type="EMBL" id="MBX49292.1"/>
    </source>
</evidence>
<dbReference type="EMBL" id="GGEC01068808">
    <property type="protein sequence ID" value="MBX49292.1"/>
    <property type="molecule type" value="Transcribed_RNA"/>
</dbReference>
<sequence>MLGHCLKFGQFYHKCRLLLHFISFNLWLFVEYNTWDC</sequence>